<name>A0A9P5X4X9_9AGAR</name>
<reference evidence="1" key="1">
    <citation type="submission" date="2020-11" db="EMBL/GenBank/DDBJ databases">
        <authorList>
            <consortium name="DOE Joint Genome Institute"/>
            <person name="Ahrendt S."/>
            <person name="Riley R."/>
            <person name="Andreopoulos W."/>
            <person name="Labutti K."/>
            <person name="Pangilinan J."/>
            <person name="Ruiz-Duenas F.J."/>
            <person name="Barrasa J.M."/>
            <person name="Sanchez-Garcia M."/>
            <person name="Camarero S."/>
            <person name="Miyauchi S."/>
            <person name="Serrano A."/>
            <person name="Linde D."/>
            <person name="Babiker R."/>
            <person name="Drula E."/>
            <person name="Ayuso-Fernandez I."/>
            <person name="Pacheco R."/>
            <person name="Padilla G."/>
            <person name="Ferreira P."/>
            <person name="Barriuso J."/>
            <person name="Kellner H."/>
            <person name="Castanera R."/>
            <person name="Alfaro M."/>
            <person name="Ramirez L."/>
            <person name="Pisabarro A.G."/>
            <person name="Kuo A."/>
            <person name="Tritt A."/>
            <person name="Lipzen A."/>
            <person name="He G."/>
            <person name="Yan M."/>
            <person name="Ng V."/>
            <person name="Cullen D."/>
            <person name="Martin F."/>
            <person name="Rosso M.-N."/>
            <person name="Henrissat B."/>
            <person name="Hibbett D."/>
            <person name="Martinez A.T."/>
            <person name="Grigoriev I.V."/>
        </authorList>
    </citation>
    <scope>NUCLEOTIDE SEQUENCE</scope>
    <source>
        <strain evidence="1">MF-IS2</strain>
    </source>
</reference>
<organism evidence="1 2">
    <name type="scientific">Macrolepiota fuliginosa MF-IS2</name>
    <dbReference type="NCBI Taxonomy" id="1400762"/>
    <lineage>
        <taxon>Eukaryota</taxon>
        <taxon>Fungi</taxon>
        <taxon>Dikarya</taxon>
        <taxon>Basidiomycota</taxon>
        <taxon>Agaricomycotina</taxon>
        <taxon>Agaricomycetes</taxon>
        <taxon>Agaricomycetidae</taxon>
        <taxon>Agaricales</taxon>
        <taxon>Agaricineae</taxon>
        <taxon>Agaricaceae</taxon>
        <taxon>Macrolepiota</taxon>
    </lineage>
</organism>
<dbReference type="AlphaFoldDB" id="A0A9P5X4X9"/>
<dbReference type="Proteomes" id="UP000807342">
    <property type="component" value="Unassembled WGS sequence"/>
</dbReference>
<protein>
    <submittedName>
        <fullName evidence="1">Uncharacterized protein</fullName>
    </submittedName>
</protein>
<comment type="caution">
    <text evidence="1">The sequence shown here is derived from an EMBL/GenBank/DDBJ whole genome shotgun (WGS) entry which is preliminary data.</text>
</comment>
<evidence type="ECO:0000313" key="2">
    <source>
        <dbReference type="Proteomes" id="UP000807342"/>
    </source>
</evidence>
<proteinExistence type="predicted"/>
<evidence type="ECO:0000313" key="1">
    <source>
        <dbReference type="EMBL" id="KAF9444557.1"/>
    </source>
</evidence>
<dbReference type="EMBL" id="MU151365">
    <property type="protein sequence ID" value="KAF9444557.1"/>
    <property type="molecule type" value="Genomic_DNA"/>
</dbReference>
<accession>A0A9P5X4X9</accession>
<keyword evidence="2" id="KW-1185">Reference proteome</keyword>
<sequence length="185" mass="21348">MDYAMRGVNEVTWNDCRILFSHSYRHEPVPQWLGDGSDTPMYNILTKLVLSRMRWTGVKHAHKSATCQDFPSLLEVLIVIKEFQVRPLEIVTIGGEQLITALRRSHHTGVGRIPNQEAKLGHNFYKSPSQCLDHRVHLTRYNQASLNIITRGGGNWDEQKTKTYRTDPILVVRNRWTSMNSVQHS</sequence>
<gene>
    <name evidence="1" type="ORF">P691DRAFT_786507</name>
</gene>